<comment type="caution">
    <text evidence="2">The sequence shown here is derived from an EMBL/GenBank/DDBJ whole genome shotgun (WGS) entry which is preliminary data.</text>
</comment>
<name>A0A2T2YKK0_9BACT</name>
<dbReference type="OrthoDB" id="893172at2"/>
<accession>A0A2T2YKK0</accession>
<dbReference type="AlphaFoldDB" id="A0A2T2YKK0"/>
<keyword evidence="1" id="KW-0472">Membrane</keyword>
<protein>
    <submittedName>
        <fullName evidence="2">Uncharacterized protein</fullName>
    </submittedName>
</protein>
<feature type="transmembrane region" description="Helical" evidence="1">
    <location>
        <begin position="104"/>
        <end position="125"/>
    </location>
</feature>
<organism evidence="2 3">
    <name type="scientific">Adhaeribacter arboris</name>
    <dbReference type="NCBI Taxonomy" id="2072846"/>
    <lineage>
        <taxon>Bacteria</taxon>
        <taxon>Pseudomonadati</taxon>
        <taxon>Bacteroidota</taxon>
        <taxon>Cytophagia</taxon>
        <taxon>Cytophagales</taxon>
        <taxon>Hymenobacteraceae</taxon>
        <taxon>Adhaeribacter</taxon>
    </lineage>
</organism>
<dbReference type="EMBL" id="PYFT01000001">
    <property type="protein sequence ID" value="PSR56032.1"/>
    <property type="molecule type" value="Genomic_DNA"/>
</dbReference>
<dbReference type="RefSeq" id="WP_106932210.1">
    <property type="nucleotide sequence ID" value="NZ_PYFT01000001.1"/>
</dbReference>
<dbReference type="Proteomes" id="UP000240357">
    <property type="component" value="Unassembled WGS sequence"/>
</dbReference>
<keyword evidence="1" id="KW-0812">Transmembrane</keyword>
<evidence type="ECO:0000313" key="2">
    <source>
        <dbReference type="EMBL" id="PSR56032.1"/>
    </source>
</evidence>
<evidence type="ECO:0000313" key="3">
    <source>
        <dbReference type="Proteomes" id="UP000240357"/>
    </source>
</evidence>
<evidence type="ECO:0000256" key="1">
    <source>
        <dbReference type="SAM" id="Phobius"/>
    </source>
</evidence>
<feature type="transmembrane region" description="Helical" evidence="1">
    <location>
        <begin position="157"/>
        <end position="178"/>
    </location>
</feature>
<feature type="transmembrane region" description="Helical" evidence="1">
    <location>
        <begin position="70"/>
        <end position="92"/>
    </location>
</feature>
<keyword evidence="3" id="KW-1185">Reference proteome</keyword>
<feature type="transmembrane region" description="Helical" evidence="1">
    <location>
        <begin position="32"/>
        <end position="58"/>
    </location>
</feature>
<keyword evidence="1" id="KW-1133">Transmembrane helix</keyword>
<proteinExistence type="predicted"/>
<feature type="transmembrane region" description="Helical" evidence="1">
    <location>
        <begin position="132"/>
        <end position="151"/>
    </location>
</feature>
<reference evidence="2 3" key="1">
    <citation type="submission" date="2018-03" db="EMBL/GenBank/DDBJ databases">
        <title>Adhaeribacter sp. HMF7605 Genome sequencing and assembly.</title>
        <authorList>
            <person name="Kang H."/>
            <person name="Kang J."/>
            <person name="Cha I."/>
            <person name="Kim H."/>
            <person name="Joh K."/>
        </authorList>
    </citation>
    <scope>NUCLEOTIDE SEQUENCE [LARGE SCALE GENOMIC DNA]</scope>
    <source>
        <strain evidence="2 3">HMF7605</strain>
    </source>
</reference>
<gene>
    <name evidence="2" type="ORF">AHMF7605_22295</name>
</gene>
<sequence length="205" mass="22764">MNNKTLGILGLIGAPFLFIGMQLEEIYNQELAYSWFTGAWEFMYISAWLASIIALQRLKATGTSKFGKGIIWVIICTLLLAEASNVYLLIFPKDRTTLFWILDSFWPISNLIMLLVGITVVWAKVLPGWHRLVPLLVGMWFPIASLAMVILGRTSTAFIIGGVYSAVAWSLLAIVVLISKEQPANQNLNTSPLKSIPDYPVNVSS</sequence>